<name>A0ABU0F886_9HYPH</name>
<keyword evidence="5 7" id="KW-1278">Translocase</keyword>
<evidence type="ECO:0000256" key="3">
    <source>
        <dbReference type="ARBA" id="ARBA00022741"/>
    </source>
</evidence>
<dbReference type="SUPFAM" id="SSF52540">
    <property type="entry name" value="P-loop containing nucleoside triphosphate hydrolases"/>
    <property type="match status" value="1"/>
</dbReference>
<proteinExistence type="inferred from homology"/>
<evidence type="ECO:0000256" key="5">
    <source>
        <dbReference type="ARBA" id="ARBA00022967"/>
    </source>
</evidence>
<dbReference type="GO" id="GO:0005524">
    <property type="term" value="F:ATP binding"/>
    <property type="evidence" value="ECO:0007669"/>
    <property type="project" value="UniProtKB-KW"/>
</dbReference>
<dbReference type="Proteomes" id="UP001237448">
    <property type="component" value="Unassembled WGS sequence"/>
</dbReference>
<dbReference type="PANTHER" id="PTHR42781:SF4">
    <property type="entry name" value="SPERMIDINE_PUTRESCINE IMPORT ATP-BINDING PROTEIN POTA"/>
    <property type="match status" value="1"/>
</dbReference>
<dbReference type="PROSITE" id="PS00211">
    <property type="entry name" value="ABC_TRANSPORTER_1"/>
    <property type="match status" value="1"/>
</dbReference>
<sequence>MAFLEISTLKKSFGANQVVKHFDLKVERGEFITLLGPSGCGKTTVLRMVAGFEMPTSGSISMDGKDVTALAPNQRNVGMVFQAYALFPNMTIAENIGFGLKIAKRPASEIAARVKQMLDMIKLPQIADRYPFQLSGGQQQRVALARAIAVQPKILLLDEPLSALDAKIRVSLRDEIRVLQQQLGITTLFVTHDQEEALSMSDRIVVMSEGRMEQVGTPFEIYNFPKTRFVSSFVGTLNFLTGKVVDAAAGRILVDGQEVITNRGLEGASNGDTRSLALRPEAVTLGQGGENRNTLHGKIELVSFLGSIVRIRVRFDKNLVTLDTFNTSSAKPPQMGEEVTVSFGHDDLQPLEEAVKVAA</sequence>
<keyword evidence="6 7" id="KW-0472">Membrane</keyword>
<keyword evidence="1 7" id="KW-0813">Transport</keyword>
<organism evidence="9 10">
    <name type="scientific">Labrys monachus</name>
    <dbReference type="NCBI Taxonomy" id="217067"/>
    <lineage>
        <taxon>Bacteria</taxon>
        <taxon>Pseudomonadati</taxon>
        <taxon>Pseudomonadota</taxon>
        <taxon>Alphaproteobacteria</taxon>
        <taxon>Hyphomicrobiales</taxon>
        <taxon>Xanthobacteraceae</taxon>
        <taxon>Labrys</taxon>
    </lineage>
</organism>
<dbReference type="InterPro" id="IPR050093">
    <property type="entry name" value="ABC_SmlMolc_Importer"/>
</dbReference>
<keyword evidence="2 7" id="KW-1003">Cell membrane</keyword>
<dbReference type="EC" id="7.6.2.11" evidence="7"/>
<evidence type="ECO:0000256" key="4">
    <source>
        <dbReference type="ARBA" id="ARBA00022840"/>
    </source>
</evidence>
<dbReference type="RefSeq" id="WP_307422267.1">
    <property type="nucleotide sequence ID" value="NZ_JAUSVK010000001.1"/>
</dbReference>
<keyword evidence="4 7" id="KW-0067">ATP-binding</keyword>
<keyword evidence="3 7" id="KW-0547">Nucleotide-binding</keyword>
<dbReference type="InterPro" id="IPR027417">
    <property type="entry name" value="P-loop_NTPase"/>
</dbReference>
<evidence type="ECO:0000313" key="9">
    <source>
        <dbReference type="EMBL" id="MDQ0390823.1"/>
    </source>
</evidence>
<comment type="caution">
    <text evidence="9">The sequence shown here is derived from an EMBL/GenBank/DDBJ whole genome shotgun (WGS) entry which is preliminary data.</text>
</comment>
<protein>
    <recommendedName>
        <fullName evidence="7">Spermidine/putrescine import ATP-binding protein PotA</fullName>
        <ecNumber evidence="7">7.6.2.11</ecNumber>
    </recommendedName>
</protein>
<evidence type="ECO:0000256" key="1">
    <source>
        <dbReference type="ARBA" id="ARBA00022448"/>
    </source>
</evidence>
<dbReference type="InterPro" id="IPR017871">
    <property type="entry name" value="ABC_transporter-like_CS"/>
</dbReference>
<dbReference type="InterPro" id="IPR005893">
    <property type="entry name" value="PotA-like"/>
</dbReference>
<feature type="domain" description="ABC transporter" evidence="8">
    <location>
        <begin position="4"/>
        <end position="234"/>
    </location>
</feature>
<dbReference type="NCBIfam" id="TIGR01187">
    <property type="entry name" value="potA"/>
    <property type="match status" value="1"/>
</dbReference>
<evidence type="ECO:0000256" key="7">
    <source>
        <dbReference type="RuleBase" id="RU364083"/>
    </source>
</evidence>
<reference evidence="9 10" key="1">
    <citation type="submission" date="2023-07" db="EMBL/GenBank/DDBJ databases">
        <title>Genomic Encyclopedia of Type Strains, Phase IV (KMG-IV): sequencing the most valuable type-strain genomes for metagenomic binning, comparative biology and taxonomic classification.</title>
        <authorList>
            <person name="Goeker M."/>
        </authorList>
    </citation>
    <scope>NUCLEOTIDE SEQUENCE [LARGE SCALE GENOMIC DNA]</scope>
    <source>
        <strain evidence="9 10">DSM 5896</strain>
    </source>
</reference>
<evidence type="ECO:0000256" key="6">
    <source>
        <dbReference type="ARBA" id="ARBA00023136"/>
    </source>
</evidence>
<comment type="similarity">
    <text evidence="7">Belongs to the ABC transporter superfamily. Spermidine/putrescine importer (TC 3.A.1.11.1) family.</text>
</comment>
<evidence type="ECO:0000259" key="8">
    <source>
        <dbReference type="PROSITE" id="PS50893"/>
    </source>
</evidence>
<comment type="catalytic activity">
    <reaction evidence="7">
        <text>ATP + H2O + polyamine-[polyamine-binding protein]Side 1 = ADP + phosphate + polyamineSide 2 + [polyamine-binding protein]Side 1.</text>
        <dbReference type="EC" id="7.6.2.11"/>
    </reaction>
</comment>
<dbReference type="PROSITE" id="PS50893">
    <property type="entry name" value="ABC_TRANSPORTER_2"/>
    <property type="match status" value="1"/>
</dbReference>
<dbReference type="Pfam" id="PF08402">
    <property type="entry name" value="TOBE_2"/>
    <property type="match status" value="1"/>
</dbReference>
<evidence type="ECO:0000313" key="10">
    <source>
        <dbReference type="Proteomes" id="UP001237448"/>
    </source>
</evidence>
<dbReference type="EMBL" id="JAUSVK010000001">
    <property type="protein sequence ID" value="MDQ0390823.1"/>
    <property type="molecule type" value="Genomic_DNA"/>
</dbReference>
<comment type="subunit">
    <text evidence="7">The complex is composed of two ATP-binding proteins (PotA), two transmembrane proteins (PotB and PotC) and a solute-binding protein (PotD).</text>
</comment>
<gene>
    <name evidence="7" type="primary">potA</name>
    <name evidence="9" type="ORF">J3R73_000615</name>
</gene>
<dbReference type="InterPro" id="IPR012340">
    <property type="entry name" value="NA-bd_OB-fold"/>
</dbReference>
<accession>A0ABU0F886</accession>
<dbReference type="SUPFAM" id="SSF50331">
    <property type="entry name" value="MOP-like"/>
    <property type="match status" value="1"/>
</dbReference>
<keyword evidence="10" id="KW-1185">Reference proteome</keyword>
<dbReference type="Pfam" id="PF00005">
    <property type="entry name" value="ABC_tran"/>
    <property type="match status" value="1"/>
</dbReference>
<dbReference type="InterPro" id="IPR003593">
    <property type="entry name" value="AAA+_ATPase"/>
</dbReference>
<dbReference type="Gene3D" id="2.40.50.140">
    <property type="entry name" value="Nucleic acid-binding proteins"/>
    <property type="match status" value="1"/>
</dbReference>
<dbReference type="InterPro" id="IPR008995">
    <property type="entry name" value="Mo/tungstate-bd_C_term_dom"/>
</dbReference>
<dbReference type="InterPro" id="IPR003439">
    <property type="entry name" value="ABC_transporter-like_ATP-bd"/>
</dbReference>
<dbReference type="PANTHER" id="PTHR42781">
    <property type="entry name" value="SPERMIDINE/PUTRESCINE IMPORT ATP-BINDING PROTEIN POTA"/>
    <property type="match status" value="1"/>
</dbReference>
<comment type="function">
    <text evidence="7">Part of the ABC transporter complex PotABCD involved in spermidine/putrescine import. Responsible for energy coupling to the transport system.</text>
</comment>
<dbReference type="Gene3D" id="3.40.50.300">
    <property type="entry name" value="P-loop containing nucleotide triphosphate hydrolases"/>
    <property type="match status" value="1"/>
</dbReference>
<dbReference type="InterPro" id="IPR013611">
    <property type="entry name" value="Transp-assoc_OB_typ2"/>
</dbReference>
<dbReference type="SMART" id="SM00382">
    <property type="entry name" value="AAA"/>
    <property type="match status" value="1"/>
</dbReference>
<evidence type="ECO:0000256" key="2">
    <source>
        <dbReference type="ARBA" id="ARBA00022475"/>
    </source>
</evidence>